<dbReference type="EMBL" id="LN907858">
    <property type="protein sequence ID" value="CUU39749.1"/>
    <property type="molecule type" value="Genomic_DNA"/>
</dbReference>
<protein>
    <recommendedName>
        <fullName evidence="1">Nucleoid-associated protein BN2458_PEG0863</fullName>
    </recommendedName>
</protein>
<evidence type="ECO:0000313" key="6">
    <source>
        <dbReference type="Proteomes" id="UP000064525"/>
    </source>
</evidence>
<gene>
    <name evidence="3" type="ORF">BN2458_PEG0863</name>
    <name evidence="4" type="ORF">LS75_005770</name>
</gene>
<sequence>MFDQSKLGEMLGSMQNTLKELEEQNKQTTLTTKSGGGLVQITANGAGEIIDINIDDSLLEDKESLQILLMSAFNDLCKSIESNRQSSALNILNGLGGGFNIFGGKPNG</sequence>
<dbReference type="Pfam" id="PF02575">
    <property type="entry name" value="YbaB_DNA_bd"/>
    <property type="match status" value="1"/>
</dbReference>
<dbReference type="GO" id="GO:0003677">
    <property type="term" value="F:DNA binding"/>
    <property type="evidence" value="ECO:0007669"/>
    <property type="project" value="UniProtKB-UniRule"/>
</dbReference>
<proteinExistence type="inferred from homology"/>
<dbReference type="OrthoDB" id="5343857at2"/>
<dbReference type="STRING" id="76936.BN2458_PEG0863"/>
<reference evidence="3" key="3">
    <citation type="submission" date="2015-11" db="EMBL/GenBank/DDBJ databases">
        <authorList>
            <person name="Zhang Y."/>
            <person name="Guo Z."/>
        </authorList>
    </citation>
    <scope>NUCLEOTIDE SEQUENCE</scope>
    <source>
        <strain evidence="3">1</strain>
    </source>
</reference>
<comment type="subcellular location">
    <subcellularLocation>
        <location evidence="1">Cytoplasm</location>
        <location evidence="1">Nucleoid</location>
    </subcellularLocation>
</comment>
<reference evidence="4 5" key="1">
    <citation type="journal article" date="2014" name="Genome Announc.">
        <title>Draft genome sequences of eight enterohepatic helicobacter species isolated from both laboratory and wild rodents.</title>
        <authorList>
            <person name="Sheh A."/>
            <person name="Shen Z."/>
            <person name="Fox J.G."/>
        </authorList>
    </citation>
    <scope>NUCLEOTIDE SEQUENCE [LARGE SCALE GENOMIC DNA]</scope>
    <source>
        <strain evidence="4 5">MIT 98-6810</strain>
    </source>
</reference>
<dbReference type="HAMAP" id="MF_00274">
    <property type="entry name" value="DNA_YbaB_EbfC"/>
    <property type="match status" value="1"/>
</dbReference>
<keyword evidence="2" id="KW-0175">Coiled coil</keyword>
<reference evidence="6" key="2">
    <citation type="submission" date="2015-11" db="EMBL/GenBank/DDBJ databases">
        <authorList>
            <person name="Anvar S.Y."/>
        </authorList>
    </citation>
    <scope>NUCLEOTIDE SEQUENCE [LARGE SCALE GENOMIC DNA]</scope>
</reference>
<evidence type="ECO:0000313" key="5">
    <source>
        <dbReference type="Proteomes" id="UP000029925"/>
    </source>
</evidence>
<keyword evidence="5" id="KW-1185">Reference proteome</keyword>
<dbReference type="GO" id="GO:0043590">
    <property type="term" value="C:bacterial nucleoid"/>
    <property type="evidence" value="ECO:0007669"/>
    <property type="project" value="UniProtKB-UniRule"/>
</dbReference>
<dbReference type="InterPro" id="IPR036894">
    <property type="entry name" value="YbaB-like_sf"/>
</dbReference>
<evidence type="ECO:0000256" key="2">
    <source>
        <dbReference type="SAM" id="Coils"/>
    </source>
</evidence>
<dbReference type="RefSeq" id="WP_034342312.1">
    <property type="nucleotide sequence ID" value="NZ_CAJTQN010000004.1"/>
</dbReference>
<dbReference type="Proteomes" id="UP000029925">
    <property type="component" value="Unassembled WGS sequence"/>
</dbReference>
<comment type="subunit">
    <text evidence="1">Homodimer.</text>
</comment>
<dbReference type="SUPFAM" id="SSF82607">
    <property type="entry name" value="YbaB-like"/>
    <property type="match status" value="1"/>
</dbReference>
<comment type="similarity">
    <text evidence="1">Belongs to the YbaB/EbfC family.</text>
</comment>
<dbReference type="AlphaFoldDB" id="A0A099UFE2"/>
<dbReference type="PATRIC" id="fig|76936.10.peg.842"/>
<comment type="function">
    <text evidence="1">Binds to DNA and alters its conformation. May be involved in regulation of gene expression, nucleoid organization and DNA protection.</text>
</comment>
<accession>A0A099UFE2</accession>
<dbReference type="GO" id="GO:0005737">
    <property type="term" value="C:cytoplasm"/>
    <property type="evidence" value="ECO:0007669"/>
    <property type="project" value="UniProtKB-UniRule"/>
</dbReference>
<dbReference type="GeneID" id="78151109"/>
<organism evidence="3 6">
    <name type="scientific">Helicobacter typhlonius</name>
    <dbReference type="NCBI Taxonomy" id="76936"/>
    <lineage>
        <taxon>Bacteria</taxon>
        <taxon>Pseudomonadati</taxon>
        <taxon>Campylobacterota</taxon>
        <taxon>Epsilonproteobacteria</taxon>
        <taxon>Campylobacterales</taxon>
        <taxon>Helicobacteraceae</taxon>
        <taxon>Helicobacter</taxon>
    </lineage>
</organism>
<feature type="coiled-coil region" evidence="2">
    <location>
        <begin position="4"/>
        <end position="31"/>
    </location>
</feature>
<evidence type="ECO:0000313" key="4">
    <source>
        <dbReference type="EMBL" id="TLD78491.1"/>
    </source>
</evidence>
<dbReference type="EMBL" id="JRPF02000005">
    <property type="protein sequence ID" value="TLD78491.1"/>
    <property type="molecule type" value="Genomic_DNA"/>
</dbReference>
<dbReference type="Proteomes" id="UP000064525">
    <property type="component" value="Chromosome I"/>
</dbReference>
<keyword evidence="1" id="KW-0238">DNA-binding</keyword>
<name>A0A099UFE2_9HELI</name>
<dbReference type="PIRSF" id="PIRSF004555">
    <property type="entry name" value="UCP004555"/>
    <property type="match status" value="1"/>
</dbReference>
<dbReference type="NCBIfam" id="TIGR00103">
    <property type="entry name" value="DNA_YbaB_EbfC"/>
    <property type="match status" value="1"/>
</dbReference>
<keyword evidence="1" id="KW-0963">Cytoplasm</keyword>
<dbReference type="KEGG" id="hty:BN2458_PEG0863"/>
<dbReference type="Gene3D" id="3.30.1310.10">
    <property type="entry name" value="Nucleoid-associated protein YbaB-like domain"/>
    <property type="match status" value="1"/>
</dbReference>
<evidence type="ECO:0000256" key="1">
    <source>
        <dbReference type="HAMAP-Rule" id="MF_00274"/>
    </source>
</evidence>
<dbReference type="InterPro" id="IPR004401">
    <property type="entry name" value="YbaB/EbfC"/>
</dbReference>
<evidence type="ECO:0000313" key="3">
    <source>
        <dbReference type="EMBL" id="CUU39749.1"/>
    </source>
</evidence>